<feature type="chain" id="PRO_5032566584" evidence="3">
    <location>
        <begin position="25"/>
        <end position="308"/>
    </location>
</feature>
<accession>A0A844F336</accession>
<protein>
    <submittedName>
        <fullName evidence="5">TPM domain-containing protein</fullName>
    </submittedName>
</protein>
<evidence type="ECO:0000256" key="2">
    <source>
        <dbReference type="SAM" id="Phobius"/>
    </source>
</evidence>
<sequence>MMKRLRLIAAALCLLAANVIPVAASEGTDLPKVIDDAGILSDYDETRLSSQIDEMTQQYQIDIVLMTENRRQEGTAQAEADMQYVNRGYGIGEGKDGILFLLDMGSREWAISTNGAAMTMFSDYDLSALGDHAASGYFSSDQYYQGFQSYLKELDKTLERNLNPQKEENELGNALASAIADGQKEAESKEEEKAEEKAEETDAKPKEPKGPEDYIIPALVCGLILTILYMASLKSGMKTANMQKDAQDYQRGDAATQIRKRDIFLTSSITKKPIEQKQDNRQHYGSHNRTTLHKDKHGNMHGGASGKF</sequence>
<proteinExistence type="predicted"/>
<feature type="domain" description="TPM" evidence="4">
    <location>
        <begin position="33"/>
        <end position="156"/>
    </location>
</feature>
<feature type="region of interest" description="Disordered" evidence="1">
    <location>
        <begin position="273"/>
        <end position="308"/>
    </location>
</feature>
<reference evidence="5 6" key="1">
    <citation type="submission" date="2019-08" db="EMBL/GenBank/DDBJ databases">
        <title>In-depth cultivation of the pig gut microbiome towards novel bacterial diversity and tailored functional studies.</title>
        <authorList>
            <person name="Wylensek D."/>
            <person name="Hitch T.C.A."/>
            <person name="Clavel T."/>
        </authorList>
    </citation>
    <scope>NUCLEOTIDE SEQUENCE [LARGE SCALE GENOMIC DNA]</scope>
    <source>
        <strain evidence="5 6">BL-389-WT-3D</strain>
    </source>
</reference>
<dbReference type="Pfam" id="PF04536">
    <property type="entry name" value="TPM_phosphatase"/>
    <property type="match status" value="1"/>
</dbReference>
<evidence type="ECO:0000259" key="4">
    <source>
        <dbReference type="Pfam" id="PF04536"/>
    </source>
</evidence>
<dbReference type="Proteomes" id="UP000462363">
    <property type="component" value="Unassembled WGS sequence"/>
</dbReference>
<comment type="caution">
    <text evidence="5">The sequence shown here is derived from an EMBL/GenBank/DDBJ whole genome shotgun (WGS) entry which is preliminary data.</text>
</comment>
<feature type="signal peptide" evidence="3">
    <location>
        <begin position="1"/>
        <end position="24"/>
    </location>
</feature>
<keyword evidence="3" id="KW-0732">Signal</keyword>
<keyword evidence="2" id="KW-1133">Transmembrane helix</keyword>
<organism evidence="5 6">
    <name type="scientific">Clostridium scindens (strain JCM 10418 / VPI 12708)</name>
    <dbReference type="NCBI Taxonomy" id="29347"/>
    <lineage>
        <taxon>Bacteria</taxon>
        <taxon>Bacillati</taxon>
        <taxon>Bacillota</taxon>
        <taxon>Clostridia</taxon>
        <taxon>Lachnospirales</taxon>
        <taxon>Lachnospiraceae</taxon>
    </lineage>
</organism>
<evidence type="ECO:0000256" key="1">
    <source>
        <dbReference type="SAM" id="MobiDB-lite"/>
    </source>
</evidence>
<feature type="compositionally biased region" description="Basic residues" evidence="1">
    <location>
        <begin position="284"/>
        <end position="296"/>
    </location>
</feature>
<name>A0A844F336_CLOSV</name>
<gene>
    <name evidence="5" type="ORF">FYJ37_07745</name>
</gene>
<dbReference type="EMBL" id="VUMB01000013">
    <property type="protein sequence ID" value="MSS40242.1"/>
    <property type="molecule type" value="Genomic_DNA"/>
</dbReference>
<dbReference type="AlphaFoldDB" id="A0A844F336"/>
<evidence type="ECO:0000313" key="5">
    <source>
        <dbReference type="EMBL" id="MSS40242.1"/>
    </source>
</evidence>
<evidence type="ECO:0000313" key="6">
    <source>
        <dbReference type="Proteomes" id="UP000462363"/>
    </source>
</evidence>
<feature type="compositionally biased region" description="Basic and acidic residues" evidence="1">
    <location>
        <begin position="273"/>
        <end position="282"/>
    </location>
</feature>
<keyword evidence="2" id="KW-0812">Transmembrane</keyword>
<feature type="compositionally biased region" description="Basic and acidic residues" evidence="1">
    <location>
        <begin position="182"/>
        <end position="211"/>
    </location>
</feature>
<feature type="region of interest" description="Disordered" evidence="1">
    <location>
        <begin position="180"/>
        <end position="211"/>
    </location>
</feature>
<dbReference type="GeneID" id="62697881"/>
<evidence type="ECO:0000256" key="3">
    <source>
        <dbReference type="SAM" id="SignalP"/>
    </source>
</evidence>
<dbReference type="InterPro" id="IPR007621">
    <property type="entry name" value="TPM_dom"/>
</dbReference>
<keyword evidence="2" id="KW-0472">Membrane</keyword>
<dbReference type="RefSeq" id="WP_004605389.1">
    <property type="nucleotide sequence ID" value="NZ_AP024846.1"/>
</dbReference>
<dbReference type="Gene3D" id="3.10.310.50">
    <property type="match status" value="1"/>
</dbReference>
<feature type="transmembrane region" description="Helical" evidence="2">
    <location>
        <begin position="214"/>
        <end position="233"/>
    </location>
</feature>